<dbReference type="Pfam" id="PF00395">
    <property type="entry name" value="SLH"/>
    <property type="match status" value="1"/>
</dbReference>
<sequence>MKKSLSLLIALAMVFGMFASMASAATTELTTAQKYQWFVDQGVLKGDPSGNPRLDSTLTRAEFATIVASVGGLKLVNSASSFADVKVKDWYFTAIQSASDAGLVNGIGAGKFGPKLNVTVEQVAKVAVILAGIKPVDGAVVAGSSAWAGPYIQAAINAGLTVPTNYKANATRAQTIDLAYAVYQLKALPVLSDVVTTVNSDDTITVTGKVVGKADSVKVALGTAAEVAATLKDDKTFTFTTAKQVPGTYKLTVVAYDGTKGSVAVTKEVVIDGFTVESVTVLNGKQIAVKFNKAVAEGSLTGGFKNSAYYTLDTATHPVQADIALSSDKQTVTLTFDPAFTLDRYAQFAVSSDLKSASGQSLKAYKQAVLLADTVAPTVKNVSYIGKSAKIEFSEPLRNLGTLSINGIQIGDAPTSATNIVYTLTKDTQQDVTAVTISPLNLGTSYAFYLISGKDVAGKVFDYNTTLTPPTDTTSPTVTAVTVSGANVKVKFSEAIDTSVVSSIYAEGVTGLSPIAATSYDSATYTVTYNASSWLTAKSANFLNLSVRVSGYKDLAGLNGADYTQAVTISKDTTAPVVQSVFYEGNSIYVKFDEPITQVIGNAAAIAYNLTDANSIYSTGSLTVNASVGYDLDRDTNPQTNDTEKSYLKLEVTGNTGTSYAVLNSAGKLVAGKYNITLPETKVYDDSSNKIANTNVSVEVTASTGTSGSVKVDSWTETAPGTLKIVFNAELTTAALDVSKFLINDVALPTGSTLKFLNDAKTVIITLPAGTIPVNGYRTLKVVNIVDKSGNTLSDTGISTSIPLKENVKPVAQSVTLTSDKVLTVATSEVLDPGAVTTGVTVSINGVDVSKADIESIQAVNNTVVITTKSSKFTASQTIAVKIASTDAKDLNGNTIADITLNK</sequence>
<keyword evidence="5" id="KW-1185">Reference proteome</keyword>
<proteinExistence type="predicted"/>
<name>A0A9X4KM64_9BACL</name>
<reference evidence="4 5" key="1">
    <citation type="submission" date="2022-10" db="EMBL/GenBank/DDBJ databases">
        <title>Comparative genomic analysis of Cohnella hashimotonis sp. nov., isolated from the International Space Station.</title>
        <authorList>
            <person name="Simpson A."/>
            <person name="Venkateswaran K."/>
        </authorList>
    </citation>
    <scope>NUCLEOTIDE SEQUENCE [LARGE SCALE GENOMIC DNA]</scope>
    <source>
        <strain evidence="4 5">DSM 18997</strain>
    </source>
</reference>
<evidence type="ECO:0000256" key="1">
    <source>
        <dbReference type="ARBA" id="ARBA00022729"/>
    </source>
</evidence>
<evidence type="ECO:0000259" key="3">
    <source>
        <dbReference type="PROSITE" id="PS51272"/>
    </source>
</evidence>
<feature type="signal peptide" evidence="2">
    <location>
        <begin position="1"/>
        <end position="24"/>
    </location>
</feature>
<dbReference type="EMBL" id="JAPDHZ010000006">
    <property type="protein sequence ID" value="MDG0794516.1"/>
    <property type="molecule type" value="Genomic_DNA"/>
</dbReference>
<dbReference type="Gene3D" id="2.60.40.1220">
    <property type="match status" value="3"/>
</dbReference>
<feature type="domain" description="SLH" evidence="3">
    <location>
        <begin position="78"/>
        <end position="141"/>
    </location>
</feature>
<comment type="caution">
    <text evidence="4">The sequence shown here is derived from an EMBL/GenBank/DDBJ whole genome shotgun (WGS) entry which is preliminary data.</text>
</comment>
<evidence type="ECO:0000313" key="4">
    <source>
        <dbReference type="EMBL" id="MDG0794516.1"/>
    </source>
</evidence>
<dbReference type="PROSITE" id="PS51272">
    <property type="entry name" value="SLH"/>
    <property type="match status" value="1"/>
</dbReference>
<gene>
    <name evidence="4" type="ORF">OMP38_29520</name>
</gene>
<organism evidence="4 5">
    <name type="scientific">Cohnella ginsengisoli</name>
    <dbReference type="NCBI Taxonomy" id="425004"/>
    <lineage>
        <taxon>Bacteria</taxon>
        <taxon>Bacillati</taxon>
        <taxon>Bacillota</taxon>
        <taxon>Bacilli</taxon>
        <taxon>Bacillales</taxon>
        <taxon>Paenibacillaceae</taxon>
        <taxon>Cohnella</taxon>
    </lineage>
</organism>
<dbReference type="RefSeq" id="WP_277568249.1">
    <property type="nucleotide sequence ID" value="NZ_JAPDHZ010000006.1"/>
</dbReference>
<evidence type="ECO:0000313" key="5">
    <source>
        <dbReference type="Proteomes" id="UP001153387"/>
    </source>
</evidence>
<dbReference type="AlphaFoldDB" id="A0A9X4KM64"/>
<keyword evidence="1 2" id="KW-0732">Signal</keyword>
<evidence type="ECO:0000256" key="2">
    <source>
        <dbReference type="SAM" id="SignalP"/>
    </source>
</evidence>
<dbReference type="InterPro" id="IPR014755">
    <property type="entry name" value="Cu-Rt/internalin_Ig-like"/>
</dbReference>
<dbReference type="Proteomes" id="UP001153387">
    <property type="component" value="Unassembled WGS sequence"/>
</dbReference>
<accession>A0A9X4KM64</accession>
<protein>
    <submittedName>
        <fullName evidence="4">S-layer homology domain-containing protein</fullName>
    </submittedName>
</protein>
<feature type="chain" id="PRO_5041000254" evidence="2">
    <location>
        <begin position="25"/>
        <end position="903"/>
    </location>
</feature>
<dbReference type="InterPro" id="IPR001119">
    <property type="entry name" value="SLH_dom"/>
</dbReference>